<dbReference type="RefSeq" id="WP_181761717.1">
    <property type="nucleotide sequence ID" value="NZ_BMCR01000004.1"/>
</dbReference>
<keyword evidence="4" id="KW-0574">Periplasm</keyword>
<comment type="caution">
    <text evidence="6">The sequence shown here is derived from an EMBL/GenBank/DDBJ whole genome shotgun (WGS) entry which is preliminary data.</text>
</comment>
<evidence type="ECO:0000256" key="5">
    <source>
        <dbReference type="SAM" id="SignalP"/>
    </source>
</evidence>
<evidence type="ECO:0000313" key="7">
    <source>
        <dbReference type="Proteomes" id="UP000559404"/>
    </source>
</evidence>
<dbReference type="AlphaFoldDB" id="A0A838XYB4"/>
<sequence length="452" mass="48681">MTFRSLIAAGMAAATLTGAASPAFAEEITLTLWSRADRSGPLRAGNVVEAAKTLNQMLAASGSDKSVKVELIETNAKGFDADALDVLKAHSVGDTPDIIVAAHEWIGSFVQAGLAANLEEHIAANPNLYDDIIPTLWNAVSYKGARYGVPQDGEVRMFFLNNDMLRKAGKSEEFIASLPAKVNAGEFTMADMCTLAAEVKDAGASELGLVHRPNVGPDFQMAMAAFGIDMYNDEEARLQVSKSGLTKYYGWLKTCVDQGAIPADMTSYSWDSVHAAFRGEKAVAKFHGIWNLGAQLEAFGIDPLDKDAYFKKITWINAPAGEKGGTPKNLSHPIVYVVGDTPNKDLAAMLVALASQHVPNTRHAVTTNHTPINYGQMAMPAFQKEGWGLVAGVPLLEYAEFMPNHPRVGQYNAITFQGVQAVETGEMTVDEAVEMVIEELETELGEDVIILD</sequence>
<comment type="similarity">
    <text evidence="1">Belongs to the bacterial solute-binding protein 1 family.</text>
</comment>
<dbReference type="GO" id="GO:1901982">
    <property type="term" value="F:maltose binding"/>
    <property type="evidence" value="ECO:0007669"/>
    <property type="project" value="TreeGrafter"/>
</dbReference>
<dbReference type="SUPFAM" id="SSF53850">
    <property type="entry name" value="Periplasmic binding protein-like II"/>
    <property type="match status" value="1"/>
</dbReference>
<dbReference type="PANTHER" id="PTHR30061:SF50">
    <property type="entry name" value="MALTOSE_MALTODEXTRIN-BINDING PERIPLASMIC PROTEIN"/>
    <property type="match status" value="1"/>
</dbReference>
<protein>
    <submittedName>
        <fullName evidence="6">Extracellular solute-binding protein</fullName>
    </submittedName>
</protein>
<dbReference type="GO" id="GO:0042956">
    <property type="term" value="P:maltodextrin transmembrane transport"/>
    <property type="evidence" value="ECO:0007669"/>
    <property type="project" value="TreeGrafter"/>
</dbReference>
<feature type="chain" id="PRO_5032945476" evidence="5">
    <location>
        <begin position="26"/>
        <end position="452"/>
    </location>
</feature>
<accession>A0A838XYB4</accession>
<name>A0A838XYB4_9HYPH</name>
<evidence type="ECO:0000256" key="3">
    <source>
        <dbReference type="ARBA" id="ARBA00022729"/>
    </source>
</evidence>
<evidence type="ECO:0000256" key="4">
    <source>
        <dbReference type="ARBA" id="ARBA00022764"/>
    </source>
</evidence>
<keyword evidence="2" id="KW-0813">Transport</keyword>
<keyword evidence="7" id="KW-1185">Reference proteome</keyword>
<dbReference type="GO" id="GO:0055052">
    <property type="term" value="C:ATP-binding cassette (ABC) transporter complex, substrate-binding subunit-containing"/>
    <property type="evidence" value="ECO:0007669"/>
    <property type="project" value="TreeGrafter"/>
</dbReference>
<dbReference type="Pfam" id="PF13416">
    <property type="entry name" value="SBP_bac_8"/>
    <property type="match status" value="1"/>
</dbReference>
<dbReference type="Proteomes" id="UP000559404">
    <property type="component" value="Unassembled WGS sequence"/>
</dbReference>
<dbReference type="PANTHER" id="PTHR30061">
    <property type="entry name" value="MALTOSE-BINDING PERIPLASMIC PROTEIN"/>
    <property type="match status" value="1"/>
</dbReference>
<organism evidence="6 7">
    <name type="scientific">Stappia taiwanensis</name>
    <dbReference type="NCBI Taxonomy" id="992267"/>
    <lineage>
        <taxon>Bacteria</taxon>
        <taxon>Pseudomonadati</taxon>
        <taxon>Pseudomonadota</taxon>
        <taxon>Alphaproteobacteria</taxon>
        <taxon>Hyphomicrobiales</taxon>
        <taxon>Stappiaceae</taxon>
        <taxon>Stappia</taxon>
    </lineage>
</organism>
<gene>
    <name evidence="6" type="ORF">H1W37_17810</name>
</gene>
<dbReference type="GO" id="GO:0015768">
    <property type="term" value="P:maltose transport"/>
    <property type="evidence" value="ECO:0007669"/>
    <property type="project" value="TreeGrafter"/>
</dbReference>
<dbReference type="EMBL" id="JACEON010000020">
    <property type="protein sequence ID" value="MBA4613518.1"/>
    <property type="molecule type" value="Genomic_DNA"/>
</dbReference>
<keyword evidence="3 5" id="KW-0732">Signal</keyword>
<evidence type="ECO:0000256" key="1">
    <source>
        <dbReference type="ARBA" id="ARBA00008520"/>
    </source>
</evidence>
<evidence type="ECO:0000256" key="2">
    <source>
        <dbReference type="ARBA" id="ARBA00022448"/>
    </source>
</evidence>
<dbReference type="Gene3D" id="3.40.190.10">
    <property type="entry name" value="Periplasmic binding protein-like II"/>
    <property type="match status" value="1"/>
</dbReference>
<reference evidence="6 7" key="1">
    <citation type="submission" date="2020-07" db="EMBL/GenBank/DDBJ databases">
        <authorList>
            <person name="Li M."/>
        </authorList>
    </citation>
    <scope>NUCLEOTIDE SEQUENCE [LARGE SCALE GENOMIC DNA]</scope>
    <source>
        <strain evidence="6 7">DSM 23284</strain>
    </source>
</reference>
<evidence type="ECO:0000313" key="6">
    <source>
        <dbReference type="EMBL" id="MBA4613518.1"/>
    </source>
</evidence>
<reference evidence="6 7" key="2">
    <citation type="submission" date="2020-08" db="EMBL/GenBank/DDBJ databases">
        <title>Stappia taiwanensis sp. nov., isolated from a coastal thermal spring.</title>
        <authorList>
            <person name="Kampfer P."/>
        </authorList>
    </citation>
    <scope>NUCLEOTIDE SEQUENCE [LARGE SCALE GENOMIC DNA]</scope>
    <source>
        <strain evidence="6 7">DSM 23284</strain>
    </source>
</reference>
<dbReference type="InterPro" id="IPR006059">
    <property type="entry name" value="SBP"/>
</dbReference>
<proteinExistence type="inferred from homology"/>
<feature type="signal peptide" evidence="5">
    <location>
        <begin position="1"/>
        <end position="25"/>
    </location>
</feature>